<proteinExistence type="predicted"/>
<dbReference type="HOGENOM" id="CLU_2610133_0_0_1"/>
<evidence type="ECO:0000256" key="1">
    <source>
        <dbReference type="SAM" id="MobiDB-lite"/>
    </source>
</evidence>
<feature type="compositionally biased region" description="Basic residues" evidence="1">
    <location>
        <begin position="1"/>
        <end position="11"/>
    </location>
</feature>
<dbReference type="EnsemblPlants" id="ONIVA01G22930.1">
    <property type="protein sequence ID" value="ONIVA01G22930.1"/>
    <property type="gene ID" value="ONIVA01G22930"/>
</dbReference>
<dbReference type="Proteomes" id="UP000006591">
    <property type="component" value="Chromosome 1"/>
</dbReference>
<evidence type="ECO:0000313" key="2">
    <source>
        <dbReference type="EnsemblPlants" id="ONIVA01G22930.1"/>
    </source>
</evidence>
<reference evidence="2" key="2">
    <citation type="submission" date="2018-04" db="EMBL/GenBank/DDBJ databases">
        <title>OnivRS2 (Oryza nivara Reference Sequence Version 2).</title>
        <authorList>
            <person name="Zhang J."/>
            <person name="Kudrna D."/>
            <person name="Lee S."/>
            <person name="Talag J."/>
            <person name="Rajasekar S."/>
            <person name="Welchert J."/>
            <person name="Hsing Y.-I."/>
            <person name="Wing R.A."/>
        </authorList>
    </citation>
    <scope>NUCLEOTIDE SEQUENCE [LARGE SCALE GENOMIC DNA]</scope>
</reference>
<feature type="region of interest" description="Disordered" evidence="1">
    <location>
        <begin position="1"/>
        <end position="79"/>
    </location>
</feature>
<dbReference type="Gramene" id="ONIVA01G22930.1">
    <property type="protein sequence ID" value="ONIVA01G22930.1"/>
    <property type="gene ID" value="ONIVA01G22930"/>
</dbReference>
<keyword evidence="3" id="KW-1185">Reference proteome</keyword>
<name>A0A0E0FNF8_ORYNI</name>
<evidence type="ECO:0000313" key="3">
    <source>
        <dbReference type="Proteomes" id="UP000006591"/>
    </source>
</evidence>
<accession>A0A0E0FNF8</accession>
<sequence>MQWARQARRGRSAAVAPGKRGLELTPTRFNRAGPRRLSSPMMATAATMETRYRRRQRRSRSDELPSTATTEPRPPAPDS</sequence>
<organism evidence="2">
    <name type="scientific">Oryza nivara</name>
    <name type="common">Indian wild rice</name>
    <name type="synonym">Oryza sativa f. spontanea</name>
    <dbReference type="NCBI Taxonomy" id="4536"/>
    <lineage>
        <taxon>Eukaryota</taxon>
        <taxon>Viridiplantae</taxon>
        <taxon>Streptophyta</taxon>
        <taxon>Embryophyta</taxon>
        <taxon>Tracheophyta</taxon>
        <taxon>Spermatophyta</taxon>
        <taxon>Magnoliopsida</taxon>
        <taxon>Liliopsida</taxon>
        <taxon>Poales</taxon>
        <taxon>Poaceae</taxon>
        <taxon>BOP clade</taxon>
        <taxon>Oryzoideae</taxon>
        <taxon>Oryzeae</taxon>
        <taxon>Oryzinae</taxon>
        <taxon>Oryza</taxon>
    </lineage>
</organism>
<reference evidence="2" key="1">
    <citation type="submission" date="2015-04" db="UniProtKB">
        <authorList>
            <consortium name="EnsemblPlants"/>
        </authorList>
    </citation>
    <scope>IDENTIFICATION</scope>
    <source>
        <strain evidence="2">SL10</strain>
    </source>
</reference>
<dbReference type="AlphaFoldDB" id="A0A0E0FNF8"/>
<protein>
    <submittedName>
        <fullName evidence="2">Uncharacterized protein</fullName>
    </submittedName>
</protein>